<reference evidence="1 2" key="1">
    <citation type="submission" date="2024-06" db="EMBL/GenBank/DDBJ databases">
        <title>The Natural Products Discovery Center: Release of the First 8490 Sequenced Strains for Exploring Actinobacteria Biosynthetic Diversity.</title>
        <authorList>
            <person name="Kalkreuter E."/>
            <person name="Kautsar S.A."/>
            <person name="Yang D."/>
            <person name="Bader C.D."/>
            <person name="Teijaro C.N."/>
            <person name="Fluegel L."/>
            <person name="Davis C.M."/>
            <person name="Simpson J.R."/>
            <person name="Lauterbach L."/>
            <person name="Steele A.D."/>
            <person name="Gui C."/>
            <person name="Meng S."/>
            <person name="Li G."/>
            <person name="Viehrig K."/>
            <person name="Ye F."/>
            <person name="Su P."/>
            <person name="Kiefer A.F."/>
            <person name="Nichols A."/>
            <person name="Cepeda A.J."/>
            <person name="Yan W."/>
            <person name="Fan B."/>
            <person name="Jiang Y."/>
            <person name="Adhikari A."/>
            <person name="Zheng C.-J."/>
            <person name="Schuster L."/>
            <person name="Cowan T.M."/>
            <person name="Smanski M.J."/>
            <person name="Chevrette M.G."/>
            <person name="De Carvalho L.P.S."/>
            <person name="Shen B."/>
        </authorList>
    </citation>
    <scope>NUCLEOTIDE SEQUENCE [LARGE SCALE GENOMIC DNA]</scope>
    <source>
        <strain evidence="1 2">NPDC052347</strain>
    </source>
</reference>
<organism evidence="1 2">
    <name type="scientific">Streptomyces orinoci</name>
    <name type="common">Streptoverticillium orinoci</name>
    <dbReference type="NCBI Taxonomy" id="67339"/>
    <lineage>
        <taxon>Bacteria</taxon>
        <taxon>Bacillati</taxon>
        <taxon>Actinomycetota</taxon>
        <taxon>Actinomycetes</taxon>
        <taxon>Kitasatosporales</taxon>
        <taxon>Streptomycetaceae</taxon>
        <taxon>Streptomyces</taxon>
    </lineage>
</organism>
<sequence length="159" mass="17838">MAIQLRTLVISSLGELESVQECNTRFSRDKYVQGVIELDINHIRILGCKEGDTIDALWSLLVTALENFCDGRDFVMPFPERCFVLSLSRLSGGRVVVKLESDVERRVAVGDARDVVEALAKGAVEFFQAVLRTSPKEEWSYRRDLNRATLILTGGCDRS</sequence>
<dbReference type="RefSeq" id="WP_153068606.1">
    <property type="nucleotide sequence ID" value="NZ_JBFAUK010000002.1"/>
</dbReference>
<dbReference type="Proteomes" id="UP001552594">
    <property type="component" value="Unassembled WGS sequence"/>
</dbReference>
<protein>
    <submittedName>
        <fullName evidence="1">Uncharacterized protein</fullName>
    </submittedName>
</protein>
<name>A0ABV3JRW1_STRON</name>
<evidence type="ECO:0000313" key="1">
    <source>
        <dbReference type="EMBL" id="MEV5505628.1"/>
    </source>
</evidence>
<accession>A0ABV3JRW1</accession>
<dbReference type="EMBL" id="JBFAUK010000002">
    <property type="protein sequence ID" value="MEV5505628.1"/>
    <property type="molecule type" value="Genomic_DNA"/>
</dbReference>
<comment type="caution">
    <text evidence="1">The sequence shown here is derived from an EMBL/GenBank/DDBJ whole genome shotgun (WGS) entry which is preliminary data.</text>
</comment>
<proteinExistence type="predicted"/>
<keyword evidence="2" id="KW-1185">Reference proteome</keyword>
<evidence type="ECO:0000313" key="2">
    <source>
        <dbReference type="Proteomes" id="UP001552594"/>
    </source>
</evidence>
<gene>
    <name evidence="1" type="ORF">AB0L16_04005</name>
</gene>